<dbReference type="EMBL" id="JAVDXQ010000001">
    <property type="protein sequence ID" value="MDR7295468.1"/>
    <property type="molecule type" value="Genomic_DNA"/>
</dbReference>
<evidence type="ECO:0000313" key="2">
    <source>
        <dbReference type="Proteomes" id="UP001180536"/>
    </source>
</evidence>
<reference evidence="1 2" key="1">
    <citation type="submission" date="2023-07" db="EMBL/GenBank/DDBJ databases">
        <title>Sorghum-associated microbial communities from plants grown in Nebraska, USA.</title>
        <authorList>
            <person name="Schachtman D."/>
        </authorList>
    </citation>
    <scope>NUCLEOTIDE SEQUENCE [LARGE SCALE GENOMIC DNA]</scope>
    <source>
        <strain evidence="1 2">BE310</strain>
    </source>
</reference>
<proteinExistence type="predicted"/>
<name>A0ABU1Z4D5_9BURK</name>
<protein>
    <submittedName>
        <fullName evidence="1">Uncharacterized protein</fullName>
    </submittedName>
</protein>
<evidence type="ECO:0000313" key="1">
    <source>
        <dbReference type="EMBL" id="MDR7295468.1"/>
    </source>
</evidence>
<dbReference type="Proteomes" id="UP001180536">
    <property type="component" value="Unassembled WGS sequence"/>
</dbReference>
<comment type="caution">
    <text evidence="1">The sequence shown here is derived from an EMBL/GenBank/DDBJ whole genome shotgun (WGS) entry which is preliminary data.</text>
</comment>
<sequence length="92" mass="9626">MGAPHQPAGAGRAEPAPASTPPLGIAYFTGAYPGQAVVKGRPNRLRRAAHYARAAYIASQSGNATLAEAWTAALNRLPLDLDELRADCEGRD</sequence>
<accession>A0ABU1Z4D5</accession>
<gene>
    <name evidence="1" type="ORF">J2X16_000789</name>
</gene>
<organism evidence="1 2">
    <name type="scientific">Pelomonas aquatica</name>
    <dbReference type="NCBI Taxonomy" id="431058"/>
    <lineage>
        <taxon>Bacteria</taxon>
        <taxon>Pseudomonadati</taxon>
        <taxon>Pseudomonadota</taxon>
        <taxon>Betaproteobacteria</taxon>
        <taxon>Burkholderiales</taxon>
        <taxon>Sphaerotilaceae</taxon>
        <taxon>Roseateles</taxon>
    </lineage>
</organism>
<keyword evidence="2" id="KW-1185">Reference proteome</keyword>